<dbReference type="OrthoDB" id="10399353at2759"/>
<dbReference type="Proteomes" id="UP000887013">
    <property type="component" value="Unassembled WGS sequence"/>
</dbReference>
<comment type="caution">
    <text evidence="1">The sequence shown here is derived from an EMBL/GenBank/DDBJ whole genome shotgun (WGS) entry which is preliminary data.</text>
</comment>
<organism evidence="1 2">
    <name type="scientific">Nephila pilipes</name>
    <name type="common">Giant wood spider</name>
    <name type="synonym">Nephila maculata</name>
    <dbReference type="NCBI Taxonomy" id="299642"/>
    <lineage>
        <taxon>Eukaryota</taxon>
        <taxon>Metazoa</taxon>
        <taxon>Ecdysozoa</taxon>
        <taxon>Arthropoda</taxon>
        <taxon>Chelicerata</taxon>
        <taxon>Arachnida</taxon>
        <taxon>Araneae</taxon>
        <taxon>Araneomorphae</taxon>
        <taxon>Entelegynae</taxon>
        <taxon>Araneoidea</taxon>
        <taxon>Nephilidae</taxon>
        <taxon>Nephila</taxon>
    </lineage>
</organism>
<proteinExistence type="predicted"/>
<dbReference type="AlphaFoldDB" id="A0A8X6NI11"/>
<name>A0A8X6NI11_NEPPI</name>
<accession>A0A8X6NI11</accession>
<dbReference type="EMBL" id="BMAW01009534">
    <property type="protein sequence ID" value="GFT14356.1"/>
    <property type="molecule type" value="Genomic_DNA"/>
</dbReference>
<evidence type="ECO:0000313" key="2">
    <source>
        <dbReference type="Proteomes" id="UP000887013"/>
    </source>
</evidence>
<reference evidence="1" key="1">
    <citation type="submission" date="2020-08" db="EMBL/GenBank/DDBJ databases">
        <title>Multicomponent nature underlies the extraordinary mechanical properties of spider dragline silk.</title>
        <authorList>
            <person name="Kono N."/>
            <person name="Nakamura H."/>
            <person name="Mori M."/>
            <person name="Yoshida Y."/>
            <person name="Ohtoshi R."/>
            <person name="Malay A.D."/>
            <person name="Moran D.A.P."/>
            <person name="Tomita M."/>
            <person name="Numata K."/>
            <person name="Arakawa K."/>
        </authorList>
    </citation>
    <scope>NUCLEOTIDE SEQUENCE</scope>
</reference>
<keyword evidence="2" id="KW-1185">Reference proteome</keyword>
<gene>
    <name evidence="1" type="primary">AVEN_154846_1</name>
    <name evidence="1" type="ORF">NPIL_233431</name>
</gene>
<sequence>MGKVPRYTDEKDASMNIVTMLSQADIPVSSLWDLELLGIRDPIEQNSRGCGPKQLQKCKGWQGPAWLQNPKEQWPKSAVNIDEKEVEIEKGKSLISANNTELESISLQLARRFS</sequence>
<evidence type="ECO:0000313" key="1">
    <source>
        <dbReference type="EMBL" id="GFT14356.1"/>
    </source>
</evidence>
<protein>
    <submittedName>
        <fullName evidence="1">Uncharacterized protein</fullName>
    </submittedName>
</protein>